<feature type="region of interest" description="Disordered" evidence="5">
    <location>
        <begin position="1"/>
        <end position="25"/>
    </location>
</feature>
<evidence type="ECO:0000313" key="8">
    <source>
        <dbReference type="Proteomes" id="UP001140453"/>
    </source>
</evidence>
<feature type="compositionally biased region" description="Acidic residues" evidence="5">
    <location>
        <begin position="266"/>
        <end position="284"/>
    </location>
</feature>
<dbReference type="AlphaFoldDB" id="A0A9W9CXG0"/>
<sequence length="284" mass="31381">MAPKPIRRANPADSPAIPPPLPPSVEEAYRRKCLQLKRRTNEVQEDNDAARVRLHRLRRGVEKLRLERAFLLDQLAKRTSTNVEDSEGSPSPPPTPQEKPLRSKRGHRKPSVVATLDPNGPPATFVSQGAHNLSPSSDAFSHSVTAGEGASSQQLKDLPEQRSNGVGSSSSSSNKAAKKPTTAFDLYARDNREQASESKADGVTVEEELARGWKDLPEGQRDEYKAKEKAEADVEAEKEKAASEKKEERQKVDREEAERRTADSQADADDTPARDEDEEMEVDD</sequence>
<feature type="compositionally biased region" description="Basic and acidic residues" evidence="5">
    <location>
        <begin position="187"/>
        <end position="200"/>
    </location>
</feature>
<feature type="domain" description="HMG box" evidence="6">
    <location>
        <begin position="177"/>
        <end position="251"/>
    </location>
</feature>
<dbReference type="SUPFAM" id="SSF47095">
    <property type="entry name" value="HMG-box"/>
    <property type="match status" value="1"/>
</dbReference>
<dbReference type="GO" id="GO:0003677">
    <property type="term" value="F:DNA binding"/>
    <property type="evidence" value="ECO:0007669"/>
    <property type="project" value="UniProtKB-UniRule"/>
</dbReference>
<name>A0A9W9CXG0_9PEZI</name>
<feature type="compositionally biased region" description="Basic and acidic residues" evidence="5">
    <location>
        <begin position="208"/>
        <end position="262"/>
    </location>
</feature>
<comment type="caution">
    <text evidence="7">The sequence shown here is derived from an EMBL/GenBank/DDBJ whole genome shotgun (WGS) entry which is preliminary data.</text>
</comment>
<feature type="coiled-coil region" evidence="4">
    <location>
        <begin position="47"/>
        <end position="74"/>
    </location>
</feature>
<feature type="compositionally biased region" description="Polar residues" evidence="5">
    <location>
        <begin position="125"/>
        <end position="167"/>
    </location>
</feature>
<keyword evidence="4" id="KW-0175">Coiled coil</keyword>
<protein>
    <recommendedName>
        <fullName evidence="6">HMG box domain-containing protein</fullName>
    </recommendedName>
</protein>
<feature type="region of interest" description="Disordered" evidence="5">
    <location>
        <begin position="78"/>
        <end position="284"/>
    </location>
</feature>
<evidence type="ECO:0000256" key="1">
    <source>
        <dbReference type="ARBA" id="ARBA00004123"/>
    </source>
</evidence>
<keyword evidence="3" id="KW-0238">DNA-binding</keyword>
<dbReference type="InterPro" id="IPR036910">
    <property type="entry name" value="HMG_box_dom_sf"/>
</dbReference>
<accession>A0A9W9CXG0</accession>
<dbReference type="Proteomes" id="UP001140453">
    <property type="component" value="Unassembled WGS sequence"/>
</dbReference>
<evidence type="ECO:0000256" key="4">
    <source>
        <dbReference type="SAM" id="Coils"/>
    </source>
</evidence>
<evidence type="ECO:0000256" key="2">
    <source>
        <dbReference type="ARBA" id="ARBA00023242"/>
    </source>
</evidence>
<dbReference type="GO" id="GO:0005634">
    <property type="term" value="C:nucleus"/>
    <property type="evidence" value="ECO:0007669"/>
    <property type="project" value="UniProtKB-SubCell"/>
</dbReference>
<evidence type="ECO:0000256" key="5">
    <source>
        <dbReference type="SAM" id="MobiDB-lite"/>
    </source>
</evidence>
<dbReference type="InterPro" id="IPR056513">
    <property type="entry name" value="INO80F"/>
</dbReference>
<gene>
    <name evidence="7" type="ORF">N0V93_005771</name>
</gene>
<evidence type="ECO:0000313" key="7">
    <source>
        <dbReference type="EMBL" id="KAJ4392148.1"/>
    </source>
</evidence>
<dbReference type="Gene3D" id="1.10.30.10">
    <property type="entry name" value="High mobility group box domain"/>
    <property type="match status" value="1"/>
</dbReference>
<keyword evidence="2 3" id="KW-0539">Nucleus</keyword>
<feature type="DNA-binding region" description="HMG box" evidence="3">
    <location>
        <begin position="177"/>
        <end position="251"/>
    </location>
</feature>
<keyword evidence="8" id="KW-1185">Reference proteome</keyword>
<dbReference type="InterPro" id="IPR009071">
    <property type="entry name" value="HMG_box_dom"/>
</dbReference>
<organism evidence="7 8">
    <name type="scientific">Gnomoniopsis smithogilvyi</name>
    <dbReference type="NCBI Taxonomy" id="1191159"/>
    <lineage>
        <taxon>Eukaryota</taxon>
        <taxon>Fungi</taxon>
        <taxon>Dikarya</taxon>
        <taxon>Ascomycota</taxon>
        <taxon>Pezizomycotina</taxon>
        <taxon>Sordariomycetes</taxon>
        <taxon>Sordariomycetidae</taxon>
        <taxon>Diaporthales</taxon>
        <taxon>Gnomoniaceae</taxon>
        <taxon>Gnomoniopsis</taxon>
    </lineage>
</organism>
<dbReference type="OrthoDB" id="10070927at2759"/>
<evidence type="ECO:0000256" key="3">
    <source>
        <dbReference type="PROSITE-ProRule" id="PRU00267"/>
    </source>
</evidence>
<dbReference type="Pfam" id="PF24245">
    <property type="entry name" value="INO80F"/>
    <property type="match status" value="1"/>
</dbReference>
<proteinExistence type="predicted"/>
<comment type="subcellular location">
    <subcellularLocation>
        <location evidence="1">Nucleus</location>
    </subcellularLocation>
</comment>
<dbReference type="EMBL" id="JAPEVB010000003">
    <property type="protein sequence ID" value="KAJ4392148.1"/>
    <property type="molecule type" value="Genomic_DNA"/>
</dbReference>
<reference evidence="7" key="1">
    <citation type="submission" date="2022-10" db="EMBL/GenBank/DDBJ databases">
        <title>Tapping the CABI collections for fungal endophytes: first genome assemblies for Collariella, Neodidymelliopsis, Ascochyta clinopodiicola, Didymella pomorum, Didymosphaeria variabile, Neocosmospora piperis and Neocucurbitaria cava.</title>
        <authorList>
            <person name="Hill R."/>
        </authorList>
    </citation>
    <scope>NUCLEOTIDE SEQUENCE</scope>
    <source>
        <strain evidence="7">IMI 355082</strain>
    </source>
</reference>
<evidence type="ECO:0000259" key="6">
    <source>
        <dbReference type="PROSITE" id="PS50118"/>
    </source>
</evidence>
<dbReference type="PROSITE" id="PS50118">
    <property type="entry name" value="HMG_BOX_2"/>
    <property type="match status" value="1"/>
</dbReference>